<feature type="non-terminal residue" evidence="3">
    <location>
        <position position="1"/>
    </location>
</feature>
<gene>
    <name evidence="3" type="ORF">EJB05_04872</name>
</gene>
<keyword evidence="4" id="KW-1185">Reference proteome</keyword>
<feature type="region of interest" description="Disordered" evidence="1">
    <location>
        <begin position="59"/>
        <end position="100"/>
    </location>
</feature>
<accession>A0A5J9WBU9</accession>
<dbReference type="InterPro" id="IPR050796">
    <property type="entry name" value="SCF_F-box_component"/>
</dbReference>
<dbReference type="InterPro" id="IPR017451">
    <property type="entry name" value="F-box-assoc_interact_dom"/>
</dbReference>
<feature type="compositionally biased region" description="Basic residues" evidence="1">
    <location>
        <begin position="66"/>
        <end position="78"/>
    </location>
</feature>
<dbReference type="Proteomes" id="UP000324897">
    <property type="component" value="Chromosome 5"/>
</dbReference>
<protein>
    <recommendedName>
        <fullName evidence="2">F-box associated beta-propeller type 3 domain-containing protein</fullName>
    </recommendedName>
</protein>
<proteinExistence type="predicted"/>
<evidence type="ECO:0000259" key="2">
    <source>
        <dbReference type="Pfam" id="PF08268"/>
    </source>
</evidence>
<dbReference type="Gramene" id="TVU45385">
    <property type="protein sequence ID" value="TVU45385"/>
    <property type="gene ID" value="EJB05_04872"/>
</dbReference>
<feature type="region of interest" description="Disordered" evidence="1">
    <location>
        <begin position="1"/>
        <end position="39"/>
    </location>
</feature>
<dbReference type="NCBIfam" id="TIGR01640">
    <property type="entry name" value="F_box_assoc_1"/>
    <property type="match status" value="1"/>
</dbReference>
<organism evidence="3 4">
    <name type="scientific">Eragrostis curvula</name>
    <name type="common">weeping love grass</name>
    <dbReference type="NCBI Taxonomy" id="38414"/>
    <lineage>
        <taxon>Eukaryota</taxon>
        <taxon>Viridiplantae</taxon>
        <taxon>Streptophyta</taxon>
        <taxon>Embryophyta</taxon>
        <taxon>Tracheophyta</taxon>
        <taxon>Spermatophyta</taxon>
        <taxon>Magnoliopsida</taxon>
        <taxon>Liliopsida</taxon>
        <taxon>Poales</taxon>
        <taxon>Poaceae</taxon>
        <taxon>PACMAD clade</taxon>
        <taxon>Chloridoideae</taxon>
        <taxon>Eragrostideae</taxon>
        <taxon>Eragrostidinae</taxon>
        <taxon>Eragrostis</taxon>
    </lineage>
</organism>
<dbReference type="Pfam" id="PF08268">
    <property type="entry name" value="FBA_3"/>
    <property type="match status" value="1"/>
</dbReference>
<dbReference type="InterPro" id="IPR013187">
    <property type="entry name" value="F-box-assoc_dom_typ3"/>
</dbReference>
<reference evidence="3 4" key="1">
    <citation type="journal article" date="2019" name="Sci. Rep.">
        <title>A high-quality genome of Eragrostis curvula grass provides insights into Poaceae evolution and supports new strategies to enhance forage quality.</title>
        <authorList>
            <person name="Carballo J."/>
            <person name="Santos B.A.C.M."/>
            <person name="Zappacosta D."/>
            <person name="Garbus I."/>
            <person name="Selva J.P."/>
            <person name="Gallo C.A."/>
            <person name="Diaz A."/>
            <person name="Albertini E."/>
            <person name="Caccamo M."/>
            <person name="Echenique V."/>
        </authorList>
    </citation>
    <scope>NUCLEOTIDE SEQUENCE [LARGE SCALE GENOMIC DNA]</scope>
    <source>
        <strain evidence="4">cv. Victoria</strain>
        <tissue evidence="3">Leaf</tissue>
    </source>
</reference>
<sequence>MAKRRRQTKTGGGSRRHITKQAAGSRRSGGGHLPAAAGQVPGRFPLRVAVLERPHLLARLRSPPPRGRRGARRRRPSVRVRDEHTHLRVASPGDTAPRPSPCAGCPRVFSGAGGACGGPILVGRSCKGEFFVCNPSTGSELRLPPRLQPWYFHGAGLGYDGGEDRHKAVLLELGAAGHVPRLQCSVVTVGGPWSWRAPRGQRTMPIISDDAIVAACTDPVFADGRLHWMLLNGARGHLDGVLSFELGSEAFRRLPLPPPFADENLPGSDRETMAELDGRLCLVRDLSYPRRDVAVFEVWMLRDYNHPLSWSLDRRIDLTPHIGKQLTRLWEGEFFVVCYTGGQSSGESRKIVLATTGFAQRAYVYEPDTGELRTLVCWVDYGVQPQLRLVLHQGSLLQVDGMEYHNKDIKFTFTDERRISAPRYVSLFDY</sequence>
<dbReference type="EMBL" id="RWGY01000004">
    <property type="protein sequence ID" value="TVU45385.1"/>
    <property type="molecule type" value="Genomic_DNA"/>
</dbReference>
<name>A0A5J9WBU9_9POAL</name>
<comment type="caution">
    <text evidence="3">The sequence shown here is derived from an EMBL/GenBank/DDBJ whole genome shotgun (WGS) entry which is preliminary data.</text>
</comment>
<dbReference type="OrthoDB" id="691863at2759"/>
<evidence type="ECO:0000256" key="1">
    <source>
        <dbReference type="SAM" id="MobiDB-lite"/>
    </source>
</evidence>
<dbReference type="PANTHER" id="PTHR31672">
    <property type="entry name" value="BNACNNG10540D PROTEIN"/>
    <property type="match status" value="1"/>
</dbReference>
<dbReference type="AlphaFoldDB" id="A0A5J9WBU9"/>
<feature type="compositionally biased region" description="Basic residues" evidence="1">
    <location>
        <begin position="1"/>
        <end position="19"/>
    </location>
</feature>
<evidence type="ECO:0000313" key="3">
    <source>
        <dbReference type="EMBL" id="TVU45385.1"/>
    </source>
</evidence>
<feature type="domain" description="F-box associated beta-propeller type 3" evidence="2">
    <location>
        <begin position="129"/>
        <end position="365"/>
    </location>
</feature>
<evidence type="ECO:0000313" key="4">
    <source>
        <dbReference type="Proteomes" id="UP000324897"/>
    </source>
</evidence>